<keyword evidence="5" id="KW-0169">Cobalamin biosynthesis</keyword>
<evidence type="ECO:0000259" key="10">
    <source>
        <dbReference type="Pfam" id="PF00155"/>
    </source>
</evidence>
<evidence type="ECO:0000313" key="12">
    <source>
        <dbReference type="Proteomes" id="UP000193100"/>
    </source>
</evidence>
<dbReference type="GO" id="GO:0048472">
    <property type="term" value="F:threonine-phosphate decarboxylase activity"/>
    <property type="evidence" value="ECO:0007669"/>
    <property type="project" value="UniProtKB-EC"/>
</dbReference>
<evidence type="ECO:0000256" key="5">
    <source>
        <dbReference type="ARBA" id="ARBA00022573"/>
    </source>
</evidence>
<dbReference type="NCBIfam" id="TIGR01140">
    <property type="entry name" value="L_thr_O3P_dcar"/>
    <property type="match status" value="1"/>
</dbReference>
<protein>
    <recommendedName>
        <fullName evidence="4">threonine-phosphate decarboxylase</fullName>
        <ecNumber evidence="4">4.1.1.81</ecNumber>
    </recommendedName>
    <alternativeName>
        <fullName evidence="8">L-threonine-O-3-phosphate decarboxylase</fullName>
    </alternativeName>
</protein>
<comment type="pathway">
    <text evidence="3">Cofactor biosynthesis; adenosylcobalamin biosynthesis.</text>
</comment>
<dbReference type="InterPro" id="IPR015422">
    <property type="entry name" value="PyrdxlP-dep_Trfase_small"/>
</dbReference>
<evidence type="ECO:0000256" key="1">
    <source>
        <dbReference type="ARBA" id="ARBA00001933"/>
    </source>
</evidence>
<dbReference type="PANTHER" id="PTHR42885">
    <property type="entry name" value="HISTIDINOL-PHOSPHATE AMINOTRANSFERASE-RELATED"/>
    <property type="match status" value="1"/>
</dbReference>
<comment type="catalytic activity">
    <reaction evidence="9">
        <text>O-phospho-L-threonine + H(+) = (R)-1-aminopropan-2-yl phosphate + CO2</text>
        <dbReference type="Rhea" id="RHEA:11492"/>
        <dbReference type="ChEBI" id="CHEBI:15378"/>
        <dbReference type="ChEBI" id="CHEBI:16526"/>
        <dbReference type="ChEBI" id="CHEBI:58563"/>
        <dbReference type="ChEBI" id="CHEBI:58675"/>
        <dbReference type="EC" id="4.1.1.81"/>
    </reaction>
</comment>
<dbReference type="AlphaFoldDB" id="A0A1W6KBB6"/>
<comment type="cofactor">
    <cofactor evidence="1">
        <name>pyridoxal 5'-phosphate</name>
        <dbReference type="ChEBI" id="CHEBI:597326"/>
    </cofactor>
</comment>
<dbReference type="RefSeq" id="WP_085681143.1">
    <property type="nucleotide sequence ID" value="NZ_CP020931.1"/>
</dbReference>
<dbReference type="PROSITE" id="PS00105">
    <property type="entry name" value="AA_TRANSFER_CLASS_1"/>
    <property type="match status" value="1"/>
</dbReference>
<dbReference type="Gene3D" id="3.90.1150.10">
    <property type="entry name" value="Aspartate Aminotransferase, domain 1"/>
    <property type="match status" value="1"/>
</dbReference>
<dbReference type="Proteomes" id="UP000193100">
    <property type="component" value="Chromosome"/>
</dbReference>
<comment type="function">
    <text evidence="2">Decarboxylates L-threonine-O-3-phosphate to yield (R)-1-amino-2-propanol O-2-phosphate, the precursor for the linkage between the nucleotide loop and the corrin ring in cobalamin.</text>
</comment>
<dbReference type="InterPro" id="IPR015421">
    <property type="entry name" value="PyrdxlP-dep_Trfase_major"/>
</dbReference>
<gene>
    <name evidence="11" type="primary">cobD</name>
    <name evidence="11" type="ORF">MARSALSMR5_02668</name>
</gene>
<dbReference type="GeneID" id="77256604"/>
<reference evidence="11 12" key="1">
    <citation type="submission" date="2017-04" db="EMBL/GenBank/DDBJ databases">
        <title>Genome Sequence of Marinobacter salarius strain SMR5 Isolated from a culture of the Diatom Skeletonema marinoi.</title>
        <authorList>
            <person name="Topel M."/>
            <person name="Pinder M.I.M."/>
            <person name="Johansson O.N."/>
            <person name="Kourtchenko O."/>
            <person name="Godhe A."/>
            <person name="Clarke A.K."/>
        </authorList>
    </citation>
    <scope>NUCLEOTIDE SEQUENCE [LARGE SCALE GENOMIC DNA]</scope>
    <source>
        <strain evidence="11 12">SMR5</strain>
    </source>
</reference>
<dbReference type="EC" id="4.1.1.81" evidence="4"/>
<dbReference type="InterPro" id="IPR004839">
    <property type="entry name" value="Aminotransferase_I/II_large"/>
</dbReference>
<proteinExistence type="predicted"/>
<dbReference type="SUPFAM" id="SSF53383">
    <property type="entry name" value="PLP-dependent transferases"/>
    <property type="match status" value="1"/>
</dbReference>
<dbReference type="GO" id="GO:0030170">
    <property type="term" value="F:pyridoxal phosphate binding"/>
    <property type="evidence" value="ECO:0007669"/>
    <property type="project" value="InterPro"/>
</dbReference>
<evidence type="ECO:0000256" key="3">
    <source>
        <dbReference type="ARBA" id="ARBA00004953"/>
    </source>
</evidence>
<sequence length="339" mass="37368">MNLSPLEHGGRLRAAAKTWGIPLDQWLDLSTGINPSGWPVPAIPEEVWRRLPDPDDGLEQLIRQWVGAPDAAACMALAGSQAAIMHLPRIRKPCRVGVPSPGYQEHGHNWAVAGHRVIEIGNDQREDDDESWLDELDVLVWINPNNPTGQVVDPDRLLSWHQRLQRRGGWLIVDEAFVDATPELSVGYATDRPGLIVMRSLGKFFGLAGLRAGAVVGDPDIIRRLGAMIGPWSISGPARFIMGQALADAQWQAATMERLHSESQRLADCLSRHGLEGAAGTALFRYVRHGRAADIAGELARRGILVREFENPAALRFGLPGSEPEWTRLDQALYLSHLY</sequence>
<dbReference type="Gene3D" id="3.40.640.10">
    <property type="entry name" value="Type I PLP-dependent aspartate aminotransferase-like (Major domain)"/>
    <property type="match status" value="1"/>
</dbReference>
<dbReference type="InterPro" id="IPR005860">
    <property type="entry name" value="CobD"/>
</dbReference>
<dbReference type="EMBL" id="CP020931">
    <property type="protein sequence ID" value="ARM84720.1"/>
    <property type="molecule type" value="Genomic_DNA"/>
</dbReference>
<dbReference type="PANTHER" id="PTHR42885:SF1">
    <property type="entry name" value="THREONINE-PHOSPHATE DECARBOXYLASE"/>
    <property type="match status" value="1"/>
</dbReference>
<keyword evidence="7 11" id="KW-0456">Lyase</keyword>
<dbReference type="GO" id="GO:0009236">
    <property type="term" value="P:cobalamin biosynthetic process"/>
    <property type="evidence" value="ECO:0007669"/>
    <property type="project" value="UniProtKB-UniPathway"/>
</dbReference>
<evidence type="ECO:0000256" key="7">
    <source>
        <dbReference type="ARBA" id="ARBA00023239"/>
    </source>
</evidence>
<dbReference type="InterPro" id="IPR004838">
    <property type="entry name" value="NHTrfase_class1_PyrdxlP-BS"/>
</dbReference>
<organism evidence="11 12">
    <name type="scientific">Marinobacter salarius</name>
    <dbReference type="NCBI Taxonomy" id="1420917"/>
    <lineage>
        <taxon>Bacteria</taxon>
        <taxon>Pseudomonadati</taxon>
        <taxon>Pseudomonadota</taxon>
        <taxon>Gammaproteobacteria</taxon>
        <taxon>Pseudomonadales</taxon>
        <taxon>Marinobacteraceae</taxon>
        <taxon>Marinobacter</taxon>
    </lineage>
</organism>
<evidence type="ECO:0000313" key="11">
    <source>
        <dbReference type="EMBL" id="ARM84720.1"/>
    </source>
</evidence>
<name>A0A1W6KBB6_9GAMM</name>
<evidence type="ECO:0000256" key="2">
    <source>
        <dbReference type="ARBA" id="ARBA00003444"/>
    </source>
</evidence>
<evidence type="ECO:0000256" key="8">
    <source>
        <dbReference type="ARBA" id="ARBA00029996"/>
    </source>
</evidence>
<accession>A0A1W6KBB6</accession>
<dbReference type="CDD" id="cd00609">
    <property type="entry name" value="AAT_like"/>
    <property type="match status" value="1"/>
</dbReference>
<dbReference type="UniPathway" id="UPA00148"/>
<evidence type="ECO:0000256" key="6">
    <source>
        <dbReference type="ARBA" id="ARBA00022898"/>
    </source>
</evidence>
<dbReference type="Pfam" id="PF00155">
    <property type="entry name" value="Aminotran_1_2"/>
    <property type="match status" value="1"/>
</dbReference>
<keyword evidence="6" id="KW-0663">Pyridoxal phosphate</keyword>
<dbReference type="InterPro" id="IPR015424">
    <property type="entry name" value="PyrdxlP-dep_Trfase"/>
</dbReference>
<evidence type="ECO:0000256" key="9">
    <source>
        <dbReference type="ARBA" id="ARBA00048531"/>
    </source>
</evidence>
<evidence type="ECO:0000256" key="4">
    <source>
        <dbReference type="ARBA" id="ARBA00012285"/>
    </source>
</evidence>
<feature type="domain" description="Aminotransferase class I/classII large" evidence="10">
    <location>
        <begin position="53"/>
        <end position="326"/>
    </location>
</feature>